<organism evidence="7 8">
    <name type="scientific">Operophtera brumata</name>
    <name type="common">Winter moth</name>
    <name type="synonym">Phalaena brumata</name>
    <dbReference type="NCBI Taxonomy" id="104452"/>
    <lineage>
        <taxon>Eukaryota</taxon>
        <taxon>Metazoa</taxon>
        <taxon>Ecdysozoa</taxon>
        <taxon>Arthropoda</taxon>
        <taxon>Hexapoda</taxon>
        <taxon>Insecta</taxon>
        <taxon>Pterygota</taxon>
        <taxon>Neoptera</taxon>
        <taxon>Endopterygota</taxon>
        <taxon>Lepidoptera</taxon>
        <taxon>Glossata</taxon>
        <taxon>Ditrysia</taxon>
        <taxon>Geometroidea</taxon>
        <taxon>Geometridae</taxon>
        <taxon>Larentiinae</taxon>
        <taxon>Operophtera</taxon>
    </lineage>
</organism>
<keyword evidence="4" id="KW-0862">Zinc</keyword>
<feature type="domain" description="C2H2-type" evidence="6">
    <location>
        <begin position="674"/>
        <end position="696"/>
    </location>
</feature>
<feature type="domain" description="C2H2-type" evidence="6">
    <location>
        <begin position="231"/>
        <end position="254"/>
    </location>
</feature>
<dbReference type="EMBL" id="JTDY01005941">
    <property type="protein sequence ID" value="KOB66447.1"/>
    <property type="molecule type" value="Genomic_DNA"/>
</dbReference>
<dbReference type="FunFam" id="3.30.160.60:FF:000671">
    <property type="entry name" value="Zinc finger protein 26"/>
    <property type="match status" value="2"/>
</dbReference>
<feature type="domain" description="C2H2-type" evidence="6">
    <location>
        <begin position="1115"/>
        <end position="1143"/>
    </location>
</feature>
<feature type="domain" description="C2H2-type" evidence="6">
    <location>
        <begin position="1225"/>
        <end position="1253"/>
    </location>
</feature>
<feature type="domain" description="C2H2-type" evidence="6">
    <location>
        <begin position="1282"/>
        <end position="1304"/>
    </location>
</feature>
<feature type="domain" description="C2H2-type" evidence="6">
    <location>
        <begin position="617"/>
        <end position="645"/>
    </location>
</feature>
<evidence type="ECO:0000256" key="4">
    <source>
        <dbReference type="ARBA" id="ARBA00022833"/>
    </source>
</evidence>
<feature type="domain" description="C2H2-type" evidence="6">
    <location>
        <begin position="12"/>
        <end position="35"/>
    </location>
</feature>
<keyword evidence="1" id="KW-0479">Metal-binding</keyword>
<dbReference type="Gene3D" id="3.30.160.60">
    <property type="entry name" value="Classic Zinc Finger"/>
    <property type="match status" value="13"/>
</dbReference>
<dbReference type="PANTHER" id="PTHR24379:SF121">
    <property type="entry name" value="C2H2-TYPE DOMAIN-CONTAINING PROTEIN"/>
    <property type="match status" value="1"/>
</dbReference>
<dbReference type="InterPro" id="IPR036236">
    <property type="entry name" value="Znf_C2H2_sf"/>
</dbReference>
<sequence>MHIRDTHVVTEIVCDLCGKRFVRNAAYLMHKEYAHGPGFTCKECGKDYCSSFKLKTHVAKEHEGFKFKCSECPDEFPSPYQRKKHMITAHSTASELSFPCPHYGKPEGITKFTVNECRRRNLQTLVNNSSVIPFKWRGKYLCYFCGIDIENYFDLKEHMKSHIPCSITDRAMKLIKGGNETKIDISEINCNICSEQFPIIEDLISHLTLKHKLWYHEVASLTLRTYRLADLKCIVCNERFKMFSNLIRHMNLSHPDNCFQCDMCNQKYNKKQDLSHHFRNHHKKNYGCPKCSVTFSNFSDLLKHKREEHLSRCNLCFQTFSSYKRRLSHMKDEHELGDGGFCGFCNKRFHTKLGFLDHATKCKVSPPKPVELPVVVDDKDKSQNLKEIRSCVTFIINMTTAMPFKFFHNKFKCFYCPKDFTSCNDLRQHTTTEHPVCETTYRAMKLRGRSDGMKIKVDTSSLCCKICLERFNDFIAAINHLETEHKAAIKKYIGVFQAFNLVHDKFGCPFCEAEFRYFSLLLQHVNASHSDNQYICTFCGKAFASYPTLRGHLSHYHSSGRFKCSDCSLAFPTNSSLKEHMGNTHGSKVINCQRCSEKFISQYRMMRHIMKVHDGGHKCSYCGMSFIKYSHMINHVRRLHLKEKNVLCSVCNQRFFDANRLKMHMVRHVGERLFRCDHCGKRFLRKKNLRGHVALHLKNGNETPADPVDRLSTERRRKNLKIIFDNTTILPFKWRGTYICFYCSAPIHDYIEFRKHTKSHGLCNIKNYAMKKLKGNGLAINVDVSEVACELCERRFKNLEVIVEHLINDHNFFYDKEIYSEIIEYRLIDLRCTQCDLQFEAFRHLVSHVNYHHPHSIFVCHHCGRNFSKKGHIRNHINRYHRLAGYVCKQCGLDCKSLLELRKHTANTHLTRCHVCGKKYMKLNNLSRHVKLEHPNDDNKTCGYCLKELHSAVGLKHHMAKCKVRLLSQDDTESVTIPESNSSVTTSRTHEQIVRIRQNIRCVLNMSTAVPFRFRVKFSCFYCALKYDDYEVLKQHTQTEHPVCDIESNPMKKCKGKRTFVRVDIAALACKLCSAPMPDLNHFIDHAIATHDANYDKTVSLETCFEPYRLVKGNIPCLECPKVFRYLNTMLRHFNLEHSNNNVICDYCGRGFRSTTNLKMHLQNAHIGSCECKICNAKFKNQSVLVRHMAKSHNEKTFKCANCSEMFESAYQRQTHLIRVHGIGHKCEYCGKMFTKHSFMDSHVRRTHLKEKNVSCSVCNDRFFDNHLLRMHMVKHDGERKFKCELCGKAFLRQKNLRTHMDTHKKYGFAQ</sequence>
<comment type="caution">
    <text evidence="7">The sequence shown here is derived from an EMBL/GenBank/DDBJ whole genome shotgun (WGS) entry which is preliminary data.</text>
</comment>
<feature type="domain" description="C2H2-type" evidence="6">
    <location>
        <begin position="534"/>
        <end position="562"/>
    </location>
</feature>
<reference evidence="7 8" key="1">
    <citation type="journal article" date="2015" name="Genome Biol. Evol.">
        <title>The genome of winter moth (Operophtera brumata) provides a genomic perspective on sexual dimorphism and phenology.</title>
        <authorList>
            <person name="Derks M.F."/>
            <person name="Smit S."/>
            <person name="Salis L."/>
            <person name="Schijlen E."/>
            <person name="Bossers A."/>
            <person name="Mateman C."/>
            <person name="Pijl A.S."/>
            <person name="de Ridder D."/>
            <person name="Groenen M.A."/>
            <person name="Visser M.E."/>
            <person name="Megens H.J."/>
        </authorList>
    </citation>
    <scope>NUCLEOTIDE SEQUENCE [LARGE SCALE GENOMIC DNA]</scope>
    <source>
        <strain evidence="7">WM2013NL</strain>
        <tissue evidence="7">Head and thorax</tissue>
    </source>
</reference>
<proteinExistence type="predicted"/>
<dbReference type="Proteomes" id="UP000037510">
    <property type="component" value="Unassembled WGS sequence"/>
</dbReference>
<dbReference type="PROSITE" id="PS50157">
    <property type="entry name" value="ZINC_FINGER_C2H2_2"/>
    <property type="match status" value="22"/>
</dbReference>
<evidence type="ECO:0000256" key="3">
    <source>
        <dbReference type="ARBA" id="ARBA00022771"/>
    </source>
</evidence>
<dbReference type="PROSITE" id="PS00028">
    <property type="entry name" value="ZINC_FINGER_C2H2_1"/>
    <property type="match status" value="28"/>
</dbReference>
<dbReference type="SMART" id="SM00355">
    <property type="entry name" value="ZnF_C2H2"/>
    <property type="match status" value="35"/>
</dbReference>
<feature type="domain" description="C2H2-type" evidence="6">
    <location>
        <begin position="1254"/>
        <end position="1281"/>
    </location>
</feature>
<evidence type="ECO:0000313" key="7">
    <source>
        <dbReference type="EMBL" id="KOB66447.1"/>
    </source>
</evidence>
<accession>A0A0L7KT45</accession>
<feature type="domain" description="C2H2-type" evidence="6">
    <location>
        <begin position="259"/>
        <end position="286"/>
    </location>
</feature>
<dbReference type="InterPro" id="IPR013087">
    <property type="entry name" value="Znf_C2H2_type"/>
</dbReference>
<feature type="domain" description="C2H2-type" evidence="6">
    <location>
        <begin position="1170"/>
        <end position="1198"/>
    </location>
</feature>
<dbReference type="GO" id="GO:0008270">
    <property type="term" value="F:zinc ion binding"/>
    <property type="evidence" value="ECO:0007669"/>
    <property type="project" value="UniProtKB-KW"/>
</dbReference>
<dbReference type="SUPFAM" id="SSF57667">
    <property type="entry name" value="beta-beta-alpha zinc fingers"/>
    <property type="match status" value="11"/>
</dbReference>
<evidence type="ECO:0000313" key="8">
    <source>
        <dbReference type="Proteomes" id="UP000037510"/>
    </source>
</evidence>
<feature type="domain" description="C2H2-type" evidence="6">
    <location>
        <begin position="39"/>
        <end position="67"/>
    </location>
</feature>
<feature type="domain" description="C2H2-type" evidence="6">
    <location>
        <begin position="1143"/>
        <end position="1171"/>
    </location>
</feature>
<dbReference type="Pfam" id="PF13912">
    <property type="entry name" value="zf-C2H2_6"/>
    <property type="match status" value="3"/>
</dbReference>
<gene>
    <name evidence="7" type="ORF">OBRU01_21563</name>
</gene>
<keyword evidence="8" id="KW-1185">Reference proteome</keyword>
<keyword evidence="3 5" id="KW-0863">Zinc-finger</keyword>
<feature type="domain" description="C2H2-type" evidence="6">
    <location>
        <begin position="286"/>
        <end position="309"/>
    </location>
</feature>
<feature type="domain" description="C2H2-type" evidence="6">
    <location>
        <begin position="590"/>
        <end position="618"/>
    </location>
</feature>
<dbReference type="STRING" id="104452.A0A0L7KT45"/>
<evidence type="ECO:0000256" key="2">
    <source>
        <dbReference type="ARBA" id="ARBA00022737"/>
    </source>
</evidence>
<name>A0A0L7KT45_OPEBR</name>
<feature type="domain" description="C2H2-type" evidence="6">
    <location>
        <begin position="506"/>
        <end position="534"/>
    </location>
</feature>
<feature type="domain" description="C2H2-type" evidence="6">
    <location>
        <begin position="911"/>
        <end position="939"/>
    </location>
</feature>
<evidence type="ECO:0000256" key="1">
    <source>
        <dbReference type="ARBA" id="ARBA00022723"/>
    </source>
</evidence>
<feature type="domain" description="C2H2-type" evidence="6">
    <location>
        <begin position="411"/>
        <end position="434"/>
    </location>
</feature>
<feature type="domain" description="C2H2-type" evidence="6">
    <location>
        <begin position="67"/>
        <end position="95"/>
    </location>
</feature>
<feature type="domain" description="C2H2-type" evidence="6">
    <location>
        <begin position="562"/>
        <end position="590"/>
    </location>
</feature>
<evidence type="ECO:0000259" key="6">
    <source>
        <dbReference type="PROSITE" id="PS50157"/>
    </source>
</evidence>
<protein>
    <submittedName>
        <fullName evidence="7">Putative zinc finger protein 91</fullName>
    </submittedName>
</protein>
<feature type="domain" description="C2H2-type" evidence="6">
    <location>
        <begin position="858"/>
        <end position="881"/>
    </location>
</feature>
<dbReference type="SMART" id="SM00614">
    <property type="entry name" value="ZnF_BED"/>
    <property type="match status" value="3"/>
</dbReference>
<dbReference type="Pfam" id="PF00096">
    <property type="entry name" value="zf-C2H2"/>
    <property type="match status" value="4"/>
</dbReference>
<keyword evidence="2" id="KW-0677">Repeat</keyword>
<evidence type="ECO:0000256" key="5">
    <source>
        <dbReference type="PROSITE-ProRule" id="PRU00042"/>
    </source>
</evidence>
<dbReference type="PANTHER" id="PTHR24379">
    <property type="entry name" value="KRAB AND ZINC FINGER DOMAIN-CONTAINING"/>
    <property type="match status" value="1"/>
</dbReference>
<feature type="domain" description="C2H2-type" evidence="6">
    <location>
        <begin position="646"/>
        <end position="673"/>
    </location>
</feature>